<keyword evidence="3" id="KW-1185">Reference proteome</keyword>
<keyword evidence="1" id="KW-1133">Transmembrane helix</keyword>
<keyword evidence="1" id="KW-0812">Transmembrane</keyword>
<evidence type="ECO:0000313" key="2">
    <source>
        <dbReference type="EMBL" id="KAK1451281.1"/>
    </source>
</evidence>
<evidence type="ECO:0000256" key="1">
    <source>
        <dbReference type="SAM" id="Phobius"/>
    </source>
</evidence>
<reference evidence="2" key="1">
    <citation type="submission" date="2016-11" db="EMBL/GenBank/DDBJ databases">
        <title>The genome sequence of Colletotrichum cuscutae.</title>
        <authorList>
            <person name="Baroncelli R."/>
        </authorList>
    </citation>
    <scope>NUCLEOTIDE SEQUENCE</scope>
    <source>
        <strain evidence="2">IMI 304802</strain>
    </source>
</reference>
<accession>A0AAI9XJI0</accession>
<dbReference type="Proteomes" id="UP001239213">
    <property type="component" value="Unassembled WGS sequence"/>
</dbReference>
<protein>
    <submittedName>
        <fullName evidence="2">Uncharacterized protein</fullName>
    </submittedName>
</protein>
<gene>
    <name evidence="2" type="ORF">CCUS01_11068</name>
</gene>
<sequence>SIHFISRHWSGTSFSAALTRAFLDQNFYTTSQAMQMTLEAIIGIVALFVGLPPTCFILWKTCIRKGQKQRHDEPAIIPLHRRHTIAQNDSPHYEQPYWPAPGSIWRSRTIVAFETEMNRYPSDEPTSRQSWPADAFITCHLGGHHA</sequence>
<evidence type="ECO:0000313" key="3">
    <source>
        <dbReference type="Proteomes" id="UP001239213"/>
    </source>
</evidence>
<keyword evidence="1" id="KW-0472">Membrane</keyword>
<dbReference type="AlphaFoldDB" id="A0AAI9XJI0"/>
<dbReference type="EMBL" id="MPDP01000299">
    <property type="protein sequence ID" value="KAK1451281.1"/>
    <property type="molecule type" value="Genomic_DNA"/>
</dbReference>
<name>A0AAI9XJI0_9PEZI</name>
<feature type="non-terminal residue" evidence="2">
    <location>
        <position position="1"/>
    </location>
</feature>
<organism evidence="2 3">
    <name type="scientific">Colletotrichum cuscutae</name>
    <dbReference type="NCBI Taxonomy" id="1209917"/>
    <lineage>
        <taxon>Eukaryota</taxon>
        <taxon>Fungi</taxon>
        <taxon>Dikarya</taxon>
        <taxon>Ascomycota</taxon>
        <taxon>Pezizomycotina</taxon>
        <taxon>Sordariomycetes</taxon>
        <taxon>Hypocreomycetidae</taxon>
        <taxon>Glomerellales</taxon>
        <taxon>Glomerellaceae</taxon>
        <taxon>Colletotrichum</taxon>
        <taxon>Colletotrichum acutatum species complex</taxon>
    </lineage>
</organism>
<comment type="caution">
    <text evidence="2">The sequence shown here is derived from an EMBL/GenBank/DDBJ whole genome shotgun (WGS) entry which is preliminary data.</text>
</comment>
<feature type="transmembrane region" description="Helical" evidence="1">
    <location>
        <begin position="40"/>
        <end position="59"/>
    </location>
</feature>
<proteinExistence type="predicted"/>